<dbReference type="GO" id="GO:0070069">
    <property type="term" value="C:cytochrome complex"/>
    <property type="evidence" value="ECO:0007669"/>
    <property type="project" value="TreeGrafter"/>
</dbReference>
<comment type="caution">
    <text evidence="8">The sequence shown here is derived from an EMBL/GenBank/DDBJ whole genome shotgun (WGS) entry which is preliminary data.</text>
</comment>
<sequence length="215" mass="24006">GVLIYVVMDGFDLGIGIMFPFIKNSQERDVMMNTVAPVWDGNETWMVLGGAGLYAAFPLVYSTVLSALYLPIIFMVIALIFRGVAFEFRFKAHRTKHLWDLAFIWGSVLTSFLQGIILGAYIQGIKTENGIFAGGPFDWLTAFSIFTGIGVVAMYATLGCGWLILKTEKGLQQRMYELMPKLIIALLIIFGAVSLYTPLTHPEIADRWFSLPNLF</sequence>
<feature type="non-terminal residue" evidence="8">
    <location>
        <position position="215"/>
    </location>
</feature>
<evidence type="ECO:0000256" key="2">
    <source>
        <dbReference type="ARBA" id="ARBA00007543"/>
    </source>
</evidence>
<dbReference type="InterPro" id="IPR003317">
    <property type="entry name" value="Cyt-d_oxidase_su2"/>
</dbReference>
<dbReference type="GO" id="GO:0016682">
    <property type="term" value="F:oxidoreductase activity, acting on diphenols and related substances as donors, oxygen as acceptor"/>
    <property type="evidence" value="ECO:0007669"/>
    <property type="project" value="TreeGrafter"/>
</dbReference>
<protein>
    <submittedName>
        <fullName evidence="8">Cytochrome d ubiquinol oxidase subunit II</fullName>
    </submittedName>
</protein>
<feature type="transmembrane region" description="Helical" evidence="7">
    <location>
        <begin position="142"/>
        <end position="166"/>
    </location>
</feature>
<accession>A0A429MIK4</accession>
<keyword evidence="6 7" id="KW-0472">Membrane</keyword>
<name>A0A429MIK4_ACIBA</name>
<evidence type="ECO:0000256" key="5">
    <source>
        <dbReference type="ARBA" id="ARBA00022989"/>
    </source>
</evidence>
<evidence type="ECO:0000256" key="3">
    <source>
        <dbReference type="ARBA" id="ARBA00022475"/>
    </source>
</evidence>
<proteinExistence type="inferred from homology"/>
<dbReference type="PANTHER" id="PTHR43141">
    <property type="entry name" value="CYTOCHROME BD2 SUBUNIT II"/>
    <property type="match status" value="1"/>
</dbReference>
<organism evidence="8 9">
    <name type="scientific">Acinetobacter baumannii</name>
    <dbReference type="NCBI Taxonomy" id="470"/>
    <lineage>
        <taxon>Bacteria</taxon>
        <taxon>Pseudomonadati</taxon>
        <taxon>Pseudomonadota</taxon>
        <taxon>Gammaproteobacteria</taxon>
        <taxon>Moraxellales</taxon>
        <taxon>Moraxellaceae</taxon>
        <taxon>Acinetobacter</taxon>
        <taxon>Acinetobacter calcoaceticus/baumannii complex</taxon>
    </lineage>
</organism>
<reference evidence="8 9" key="1">
    <citation type="submission" date="2018-10" db="EMBL/GenBank/DDBJ databases">
        <title>GWAS and RNA-Seq identify cryptic mechanisms of antimicrobial resistance in Acinetobacter baumannii.</title>
        <authorList>
            <person name="Sahl J.W."/>
        </authorList>
    </citation>
    <scope>NUCLEOTIDE SEQUENCE [LARGE SCALE GENOMIC DNA]</scope>
    <source>
        <strain evidence="8 9">TG28175</strain>
    </source>
</reference>
<feature type="transmembrane region" description="Helical" evidence="7">
    <location>
        <begin position="6"/>
        <end position="22"/>
    </location>
</feature>
<evidence type="ECO:0000256" key="7">
    <source>
        <dbReference type="SAM" id="Phobius"/>
    </source>
</evidence>
<dbReference type="GO" id="GO:0009055">
    <property type="term" value="F:electron transfer activity"/>
    <property type="evidence" value="ECO:0007669"/>
    <property type="project" value="TreeGrafter"/>
</dbReference>
<dbReference type="Proteomes" id="UP000280073">
    <property type="component" value="Unassembled WGS sequence"/>
</dbReference>
<feature type="non-terminal residue" evidence="8">
    <location>
        <position position="1"/>
    </location>
</feature>
<comment type="subcellular location">
    <subcellularLocation>
        <location evidence="1">Cell membrane</location>
        <topology evidence="1">Multi-pass membrane protein</topology>
    </subcellularLocation>
</comment>
<evidence type="ECO:0000256" key="4">
    <source>
        <dbReference type="ARBA" id="ARBA00022692"/>
    </source>
</evidence>
<evidence type="ECO:0000256" key="1">
    <source>
        <dbReference type="ARBA" id="ARBA00004651"/>
    </source>
</evidence>
<gene>
    <name evidence="8" type="primary">cydB</name>
    <name evidence="8" type="ORF">EA686_26070</name>
</gene>
<evidence type="ECO:0000313" key="9">
    <source>
        <dbReference type="Proteomes" id="UP000280073"/>
    </source>
</evidence>
<evidence type="ECO:0000313" key="8">
    <source>
        <dbReference type="EMBL" id="RSR28223.1"/>
    </source>
</evidence>
<keyword evidence="3" id="KW-1003">Cell membrane</keyword>
<dbReference type="GO" id="GO:0019646">
    <property type="term" value="P:aerobic electron transport chain"/>
    <property type="evidence" value="ECO:0007669"/>
    <property type="project" value="TreeGrafter"/>
</dbReference>
<keyword evidence="5 7" id="KW-1133">Transmembrane helix</keyword>
<dbReference type="Pfam" id="PF02322">
    <property type="entry name" value="Cyt_bd_oxida_II"/>
    <property type="match status" value="1"/>
</dbReference>
<feature type="transmembrane region" description="Helical" evidence="7">
    <location>
        <begin position="67"/>
        <end position="86"/>
    </location>
</feature>
<dbReference type="NCBIfam" id="TIGR00203">
    <property type="entry name" value="cydB"/>
    <property type="match status" value="1"/>
</dbReference>
<dbReference type="PANTHER" id="PTHR43141:SF4">
    <property type="entry name" value="CYTOCHROME BD2 SUBUNIT II"/>
    <property type="match status" value="1"/>
</dbReference>
<dbReference type="GO" id="GO:0005886">
    <property type="term" value="C:plasma membrane"/>
    <property type="evidence" value="ECO:0007669"/>
    <property type="project" value="UniProtKB-SubCell"/>
</dbReference>
<dbReference type="EMBL" id="RFDI01002124">
    <property type="protein sequence ID" value="RSR28223.1"/>
    <property type="molecule type" value="Genomic_DNA"/>
</dbReference>
<keyword evidence="4 7" id="KW-0812">Transmembrane</keyword>
<feature type="transmembrane region" description="Helical" evidence="7">
    <location>
        <begin position="178"/>
        <end position="199"/>
    </location>
</feature>
<comment type="similarity">
    <text evidence="2">Belongs to the cytochrome ubiquinol oxidase subunit 2 family.</text>
</comment>
<evidence type="ECO:0000256" key="6">
    <source>
        <dbReference type="ARBA" id="ARBA00023136"/>
    </source>
</evidence>
<dbReference type="AlphaFoldDB" id="A0A429MIK4"/>
<feature type="transmembrane region" description="Helical" evidence="7">
    <location>
        <begin position="98"/>
        <end position="122"/>
    </location>
</feature>